<dbReference type="RefSeq" id="WP_245211117.1">
    <property type="nucleotide sequence ID" value="NZ_JACTAI010000001.1"/>
</dbReference>
<dbReference type="Pfam" id="PF25670">
    <property type="entry name" value="Phage_tail_C_2"/>
    <property type="match status" value="1"/>
</dbReference>
<organism evidence="3 4">
    <name type="scientific">Providencia rettgeri</name>
    <dbReference type="NCBI Taxonomy" id="587"/>
    <lineage>
        <taxon>Bacteria</taxon>
        <taxon>Pseudomonadati</taxon>
        <taxon>Pseudomonadota</taxon>
        <taxon>Gammaproteobacteria</taxon>
        <taxon>Enterobacterales</taxon>
        <taxon>Morganellaceae</taxon>
        <taxon>Providencia</taxon>
    </lineage>
</organism>
<evidence type="ECO:0000313" key="4">
    <source>
        <dbReference type="Proteomes" id="UP001162044"/>
    </source>
</evidence>
<dbReference type="Gene3D" id="6.20.80.10">
    <property type="match status" value="1"/>
</dbReference>
<dbReference type="AlphaFoldDB" id="A0AB35L888"/>
<evidence type="ECO:0000256" key="1">
    <source>
        <dbReference type="SAM" id="Coils"/>
    </source>
</evidence>
<gene>
    <name evidence="3" type="ORF">QDQ51_04445</name>
</gene>
<evidence type="ECO:0000259" key="2">
    <source>
        <dbReference type="Pfam" id="PF25670"/>
    </source>
</evidence>
<keyword evidence="1" id="KW-0175">Coiled coil</keyword>
<dbReference type="InterPro" id="IPR058008">
    <property type="entry name" value="Gp26_C"/>
</dbReference>
<accession>A0AB35L888</accession>
<name>A0AB35L888_PRORE</name>
<evidence type="ECO:0000313" key="3">
    <source>
        <dbReference type="EMBL" id="MDH2304667.1"/>
    </source>
</evidence>
<comment type="caution">
    <text evidence="3">The sequence shown here is derived from an EMBL/GenBank/DDBJ whole genome shotgun (WGS) entry which is preliminary data.</text>
</comment>
<dbReference type="Proteomes" id="UP001162044">
    <property type="component" value="Unassembled WGS sequence"/>
</dbReference>
<reference evidence="3" key="2">
    <citation type="submission" date="2023-10" db="EMBL/GenBank/DDBJ databases">
        <title>Analysis of Resistance Genes of Carbapenem-resistant Providencia rettgeri.</title>
        <authorList>
            <person name="Liu M."/>
        </authorList>
    </citation>
    <scope>NUCLEOTIDE SEQUENCE</scope>
    <source>
        <strain evidence="3">QITACRE101</strain>
    </source>
</reference>
<dbReference type="EMBL" id="JARVQW010000001">
    <property type="protein sequence ID" value="MDH2304667.1"/>
    <property type="molecule type" value="Genomic_DNA"/>
</dbReference>
<proteinExistence type="predicted"/>
<sequence length="477" mass="53038">MSNSQPRQSVCNSESKGFNEVLKLIALHLIKTAIRSVESDTQMTLSFPVPVALTDVKYVISITMIGSVSDGVNKATAMVTESYQLMMILNRLMTESGVIKVVLPDGTEMQLRTEKERDRLLDGKFDKTGGVIICRGDPVKFKRESAQFGAFIKFLDSDDTNLGYVGFGSSQNIISLSNQKEGTSLTLGSNKSLKFNGTDVMLAGDYGWGGIIAPEVLNDTQIESKIKTQATQTWRNNSSVNAGKYAYQYAPNLLIKASDTFWNMSVQHSSGNVIITAGLSQGNPESQYRINRLYGTSNTTKDSNGNLKAASPVVKLFADNIELNEESEGVEMEHLGIGHYLIKGVVGFNADGAWGINNGFVIPQDHNGKNMVLIDYEVRPDGDIEVFVFHQQNADMPERFQNKRIKHFDEEGVPVYFENYEPCDVPESRWIDMRVEMPPNSLYNQKQAEAKRLAKIEAERLAQEEAKRAAEEAERIE</sequence>
<protein>
    <recommendedName>
        <fullName evidence="2">Phage tail protein C-terminal domain-containing protein</fullName>
    </recommendedName>
</protein>
<feature type="coiled-coil region" evidence="1">
    <location>
        <begin position="444"/>
        <end position="476"/>
    </location>
</feature>
<feature type="domain" description="Phage tail protein C-terminal" evidence="2">
    <location>
        <begin position="298"/>
        <end position="438"/>
    </location>
</feature>
<reference evidence="3" key="1">
    <citation type="submission" date="2023-04" db="EMBL/GenBank/DDBJ databases">
        <authorList>
            <person name="Li W."/>
        </authorList>
    </citation>
    <scope>NUCLEOTIDE SEQUENCE</scope>
    <source>
        <strain evidence="3">QITACRE101</strain>
    </source>
</reference>